<evidence type="ECO:0000313" key="2">
    <source>
        <dbReference type="Proteomes" id="UP000283523"/>
    </source>
</evidence>
<reference evidence="1 2" key="1">
    <citation type="submission" date="2018-08" db="EMBL/GenBank/DDBJ databases">
        <title>Fibrisoma montanum sp. nov., isolated from Danxia mountain soil.</title>
        <authorList>
            <person name="Huang Y."/>
        </authorList>
    </citation>
    <scope>NUCLEOTIDE SEQUENCE [LARGE SCALE GENOMIC DNA]</scope>
    <source>
        <strain evidence="1 2">HYT19</strain>
    </source>
</reference>
<accession>A0A418M259</accession>
<evidence type="ECO:0000313" key="1">
    <source>
        <dbReference type="EMBL" id="RIV19737.1"/>
    </source>
</evidence>
<comment type="caution">
    <text evidence="1">The sequence shown here is derived from an EMBL/GenBank/DDBJ whole genome shotgun (WGS) entry which is preliminary data.</text>
</comment>
<dbReference type="AlphaFoldDB" id="A0A418M259"/>
<dbReference type="RefSeq" id="WP_119670023.1">
    <property type="nucleotide sequence ID" value="NZ_QXED01000007.1"/>
</dbReference>
<dbReference type="Proteomes" id="UP000283523">
    <property type="component" value="Unassembled WGS sequence"/>
</dbReference>
<name>A0A418M259_9BACT</name>
<organism evidence="1 2">
    <name type="scientific">Fibrisoma montanum</name>
    <dbReference type="NCBI Taxonomy" id="2305895"/>
    <lineage>
        <taxon>Bacteria</taxon>
        <taxon>Pseudomonadati</taxon>
        <taxon>Bacteroidota</taxon>
        <taxon>Cytophagia</taxon>
        <taxon>Cytophagales</taxon>
        <taxon>Spirosomataceae</taxon>
        <taxon>Fibrisoma</taxon>
    </lineage>
</organism>
<proteinExistence type="predicted"/>
<dbReference type="OrthoDB" id="2149800at2"/>
<gene>
    <name evidence="1" type="ORF">DYU11_22675</name>
</gene>
<protein>
    <submittedName>
        <fullName evidence="1">Uncharacterized protein</fullName>
    </submittedName>
</protein>
<sequence length="84" mass="9450">MSDSLTPRNWKVGDVCQTPEDDSEPFVVIDAHPSREYMTVVTIRGQTMQVLTSEVMGVKINAFELYIACLEGGVTHLWDFLTND</sequence>
<keyword evidence="2" id="KW-1185">Reference proteome</keyword>
<dbReference type="EMBL" id="QXED01000007">
    <property type="protein sequence ID" value="RIV19737.1"/>
    <property type="molecule type" value="Genomic_DNA"/>
</dbReference>